<dbReference type="GO" id="GO:0015990">
    <property type="term" value="P:electron transport coupled proton transport"/>
    <property type="evidence" value="ECO:0007669"/>
    <property type="project" value="TreeGrafter"/>
</dbReference>
<evidence type="ECO:0000313" key="10">
    <source>
        <dbReference type="Proteomes" id="UP000293162"/>
    </source>
</evidence>
<dbReference type="GO" id="GO:0008137">
    <property type="term" value="F:NADH dehydrogenase (ubiquinone) activity"/>
    <property type="evidence" value="ECO:0007669"/>
    <property type="project" value="InterPro"/>
</dbReference>
<name>A0A4Q5LYL8_9BACT</name>
<feature type="transmembrane region" description="Helical" evidence="7">
    <location>
        <begin position="336"/>
        <end position="356"/>
    </location>
</feature>
<dbReference type="InterPro" id="IPR003918">
    <property type="entry name" value="NADH_UbQ_OxRdtase"/>
</dbReference>
<feature type="transmembrane region" description="Helical" evidence="7">
    <location>
        <begin position="491"/>
        <end position="511"/>
    </location>
</feature>
<evidence type="ECO:0000256" key="4">
    <source>
        <dbReference type="ARBA" id="ARBA00022989"/>
    </source>
</evidence>
<feature type="transmembrane region" description="Helical" evidence="7">
    <location>
        <begin position="119"/>
        <end position="137"/>
    </location>
</feature>
<keyword evidence="10" id="KW-1185">Reference proteome</keyword>
<evidence type="ECO:0000256" key="3">
    <source>
        <dbReference type="ARBA" id="ARBA00022692"/>
    </source>
</evidence>
<accession>A0A4Q5LYL8</accession>
<gene>
    <name evidence="9" type="ORF">EWM59_14550</name>
</gene>
<dbReference type="InterPro" id="IPR001750">
    <property type="entry name" value="ND/Mrp_TM"/>
</dbReference>
<sequence>MNNILLSTLIFLPIIAAALVLLLPNAYKDSFKWISILVSIINLLNIFTLYNTFDRKLTSFQFLEQYEWIRMGLGSLGILSIDYILGVDGINMPMVLLSGIIFLVGAVASFNIEHRPKAYHSLYLLLSGTVIGCFVALDFFLFFIFFEFMLLPMYFLIGIWGGERREYSAIKFFIYTFVGSIFILIVMIGLAMSVNDTFFSQELSTTVHTFDFRFLGDFKNYISGSLLSPDSNQLIFGLSARVFAFILLLIGFGIKLPTVPLHTWLPDAHVEAPTPVSVILAGILLKIGAYGFIRIAYGFFPDIAYNCSYIVAGAGVLSIIYGAFNALAQDDLKKMIAYSSVSHMGFVLLGLSSLTAEGVNGAIYQMFGHGILSALLFLIAGVIYDRTHNRLIENFRGLSSKMPLYTVAVTIAFFGALGLPSLPGFVGEFFTLMGGFASPVLPDWVPMLATLGLVLSAGYFLWTLQKMFFGKFWTNHNHEHHMKDLDIREMVMLYGLSALAVIFGIFPNLIFDLSGETVKLFLEKF</sequence>
<feature type="transmembrane region" description="Helical" evidence="7">
    <location>
        <begin position="404"/>
        <end position="424"/>
    </location>
</feature>
<dbReference type="GO" id="GO:0042773">
    <property type="term" value="P:ATP synthesis coupled electron transport"/>
    <property type="evidence" value="ECO:0007669"/>
    <property type="project" value="InterPro"/>
</dbReference>
<feature type="transmembrane region" description="Helical" evidence="7">
    <location>
        <begin position="68"/>
        <end position="86"/>
    </location>
</feature>
<evidence type="ECO:0000256" key="6">
    <source>
        <dbReference type="RuleBase" id="RU000320"/>
    </source>
</evidence>
<feature type="transmembrane region" description="Helical" evidence="7">
    <location>
        <begin position="275"/>
        <end position="297"/>
    </location>
</feature>
<evidence type="ECO:0000259" key="8">
    <source>
        <dbReference type="Pfam" id="PF00361"/>
    </source>
</evidence>
<dbReference type="PANTHER" id="PTHR43507">
    <property type="entry name" value="NADH-UBIQUINONE OXIDOREDUCTASE CHAIN 4"/>
    <property type="match status" value="1"/>
</dbReference>
<dbReference type="RefSeq" id="WP_130021784.1">
    <property type="nucleotide sequence ID" value="NZ_SEWF01000020.1"/>
</dbReference>
<dbReference type="NCBIfam" id="TIGR01972">
    <property type="entry name" value="NDH_I_M"/>
    <property type="match status" value="1"/>
</dbReference>
<dbReference type="Proteomes" id="UP000293162">
    <property type="component" value="Unassembled WGS sequence"/>
</dbReference>
<proteinExistence type="inferred from homology"/>
<organism evidence="9 10">
    <name type="scientific">Emticicia agri</name>
    <dbReference type="NCBI Taxonomy" id="2492393"/>
    <lineage>
        <taxon>Bacteria</taxon>
        <taxon>Pseudomonadati</taxon>
        <taxon>Bacteroidota</taxon>
        <taxon>Cytophagia</taxon>
        <taxon>Cytophagales</taxon>
        <taxon>Leadbetterellaceae</taxon>
        <taxon>Emticicia</taxon>
    </lineage>
</organism>
<dbReference type="PANTHER" id="PTHR43507:SF1">
    <property type="entry name" value="NADH-UBIQUINONE OXIDOREDUCTASE CHAIN 4"/>
    <property type="match status" value="1"/>
</dbReference>
<keyword evidence="4 7" id="KW-1133">Transmembrane helix</keyword>
<evidence type="ECO:0000313" key="9">
    <source>
        <dbReference type="EMBL" id="RYU94908.1"/>
    </source>
</evidence>
<feature type="domain" description="NADH:quinone oxidoreductase/Mrp antiporter transmembrane" evidence="8">
    <location>
        <begin position="136"/>
        <end position="438"/>
    </location>
</feature>
<feature type="transmembrane region" description="Helical" evidence="7">
    <location>
        <begin position="444"/>
        <end position="462"/>
    </location>
</feature>
<keyword evidence="3 6" id="KW-0812">Transmembrane</keyword>
<dbReference type="GO" id="GO:0048039">
    <property type="term" value="F:ubiquinone binding"/>
    <property type="evidence" value="ECO:0007669"/>
    <property type="project" value="TreeGrafter"/>
</dbReference>
<feature type="transmembrane region" description="Helical" evidence="7">
    <location>
        <begin position="234"/>
        <end position="254"/>
    </location>
</feature>
<dbReference type="AlphaFoldDB" id="A0A4Q5LYL8"/>
<evidence type="ECO:0000256" key="1">
    <source>
        <dbReference type="ARBA" id="ARBA00004127"/>
    </source>
</evidence>
<dbReference type="OrthoDB" id="9811718at2"/>
<feature type="transmembrane region" description="Helical" evidence="7">
    <location>
        <begin position="172"/>
        <end position="194"/>
    </location>
</feature>
<reference evidence="9 10" key="1">
    <citation type="submission" date="2019-02" db="EMBL/GenBank/DDBJ databases">
        <title>Bacterial novel species Emticicia sp. 17J42-9 isolated from soil.</title>
        <authorList>
            <person name="Jung H.-Y."/>
        </authorList>
    </citation>
    <scope>NUCLEOTIDE SEQUENCE [LARGE SCALE GENOMIC DNA]</scope>
    <source>
        <strain evidence="9 10">17J42-9</strain>
    </source>
</reference>
<comment type="caution">
    <text evidence="9">The sequence shown here is derived from an EMBL/GenBank/DDBJ whole genome shotgun (WGS) entry which is preliminary data.</text>
</comment>
<dbReference type="PRINTS" id="PR01437">
    <property type="entry name" value="NUOXDRDTASE4"/>
</dbReference>
<dbReference type="GO" id="GO:0003954">
    <property type="term" value="F:NADH dehydrogenase activity"/>
    <property type="evidence" value="ECO:0007669"/>
    <property type="project" value="TreeGrafter"/>
</dbReference>
<dbReference type="EMBL" id="SEWF01000020">
    <property type="protein sequence ID" value="RYU94908.1"/>
    <property type="molecule type" value="Genomic_DNA"/>
</dbReference>
<keyword evidence="5 7" id="KW-0472">Membrane</keyword>
<dbReference type="GO" id="GO:0012505">
    <property type="term" value="C:endomembrane system"/>
    <property type="evidence" value="ECO:0007669"/>
    <property type="project" value="UniProtKB-SubCell"/>
</dbReference>
<dbReference type="InterPro" id="IPR010227">
    <property type="entry name" value="NADH_Q_OxRdtase_chainM/4"/>
</dbReference>
<feature type="transmembrane region" description="Helical" evidence="7">
    <location>
        <begin position="362"/>
        <end position="384"/>
    </location>
</feature>
<comment type="subcellular location">
    <subcellularLocation>
        <location evidence="1">Endomembrane system</location>
        <topology evidence="1">Multi-pass membrane protein</topology>
    </subcellularLocation>
    <subcellularLocation>
        <location evidence="6">Membrane</location>
        <topology evidence="6">Multi-pass membrane protein</topology>
    </subcellularLocation>
</comment>
<feature type="transmembrane region" description="Helical" evidence="7">
    <location>
        <begin position="143"/>
        <end position="160"/>
    </location>
</feature>
<dbReference type="GO" id="GO:0016020">
    <property type="term" value="C:membrane"/>
    <property type="evidence" value="ECO:0007669"/>
    <property type="project" value="UniProtKB-SubCell"/>
</dbReference>
<evidence type="ECO:0000256" key="5">
    <source>
        <dbReference type="ARBA" id="ARBA00023136"/>
    </source>
</evidence>
<dbReference type="Pfam" id="PF00361">
    <property type="entry name" value="Proton_antipo_M"/>
    <property type="match status" value="1"/>
</dbReference>
<evidence type="ECO:0000256" key="2">
    <source>
        <dbReference type="ARBA" id="ARBA00009025"/>
    </source>
</evidence>
<protein>
    <submittedName>
        <fullName evidence="9">NADH-quinone oxidoreductase subunit M</fullName>
    </submittedName>
</protein>
<evidence type="ECO:0000256" key="7">
    <source>
        <dbReference type="SAM" id="Phobius"/>
    </source>
</evidence>
<feature type="transmembrane region" description="Helical" evidence="7">
    <location>
        <begin position="92"/>
        <end position="112"/>
    </location>
</feature>
<feature type="transmembrane region" description="Helical" evidence="7">
    <location>
        <begin position="303"/>
        <end position="324"/>
    </location>
</feature>
<comment type="similarity">
    <text evidence="2">Belongs to the complex I subunit 4 family.</text>
</comment>
<feature type="transmembrane region" description="Helical" evidence="7">
    <location>
        <begin position="33"/>
        <end position="53"/>
    </location>
</feature>